<accession>A0A3N4J485</accession>
<dbReference type="EMBL" id="ML120498">
    <property type="protein sequence ID" value="RPA91401.1"/>
    <property type="molecule type" value="Genomic_DNA"/>
</dbReference>
<feature type="signal peptide" evidence="1">
    <location>
        <begin position="1"/>
        <end position="26"/>
    </location>
</feature>
<keyword evidence="3" id="KW-1185">Reference proteome</keyword>
<keyword evidence="1" id="KW-0732">Signal</keyword>
<evidence type="ECO:0000256" key="1">
    <source>
        <dbReference type="SAM" id="SignalP"/>
    </source>
</evidence>
<evidence type="ECO:0008006" key="4">
    <source>
        <dbReference type="Google" id="ProtNLM"/>
    </source>
</evidence>
<gene>
    <name evidence="2" type="ORF">L873DRAFT_1819601</name>
</gene>
<evidence type="ECO:0000313" key="3">
    <source>
        <dbReference type="Proteomes" id="UP000276215"/>
    </source>
</evidence>
<proteinExistence type="predicted"/>
<reference evidence="2 3" key="1">
    <citation type="journal article" date="2018" name="Nat. Ecol. Evol.">
        <title>Pezizomycetes genomes reveal the molecular basis of ectomycorrhizal truffle lifestyle.</title>
        <authorList>
            <person name="Murat C."/>
            <person name="Payen T."/>
            <person name="Noel B."/>
            <person name="Kuo A."/>
            <person name="Morin E."/>
            <person name="Chen J."/>
            <person name="Kohler A."/>
            <person name="Krizsan K."/>
            <person name="Balestrini R."/>
            <person name="Da Silva C."/>
            <person name="Montanini B."/>
            <person name="Hainaut M."/>
            <person name="Levati E."/>
            <person name="Barry K.W."/>
            <person name="Belfiori B."/>
            <person name="Cichocki N."/>
            <person name="Clum A."/>
            <person name="Dockter R.B."/>
            <person name="Fauchery L."/>
            <person name="Guy J."/>
            <person name="Iotti M."/>
            <person name="Le Tacon F."/>
            <person name="Lindquist E.A."/>
            <person name="Lipzen A."/>
            <person name="Malagnac F."/>
            <person name="Mello A."/>
            <person name="Molinier V."/>
            <person name="Miyauchi S."/>
            <person name="Poulain J."/>
            <person name="Riccioni C."/>
            <person name="Rubini A."/>
            <person name="Sitrit Y."/>
            <person name="Splivallo R."/>
            <person name="Traeger S."/>
            <person name="Wang M."/>
            <person name="Zifcakova L."/>
            <person name="Wipf D."/>
            <person name="Zambonelli A."/>
            <person name="Paolocci F."/>
            <person name="Nowrousian M."/>
            <person name="Ottonello S."/>
            <person name="Baldrian P."/>
            <person name="Spatafora J.W."/>
            <person name="Henrissat B."/>
            <person name="Nagy L.G."/>
            <person name="Aury J.M."/>
            <person name="Wincker P."/>
            <person name="Grigoriev I.V."/>
            <person name="Bonfante P."/>
            <person name="Martin F.M."/>
        </authorList>
    </citation>
    <scope>NUCLEOTIDE SEQUENCE [LARGE SCALE GENOMIC DNA]</scope>
    <source>
        <strain evidence="2 3">120613-1</strain>
    </source>
</reference>
<dbReference type="Proteomes" id="UP000276215">
    <property type="component" value="Unassembled WGS sequence"/>
</dbReference>
<dbReference type="AlphaFoldDB" id="A0A3N4J485"/>
<name>A0A3N4J485_9PEZI</name>
<organism evidence="2 3">
    <name type="scientific">Choiromyces venosus 120613-1</name>
    <dbReference type="NCBI Taxonomy" id="1336337"/>
    <lineage>
        <taxon>Eukaryota</taxon>
        <taxon>Fungi</taxon>
        <taxon>Dikarya</taxon>
        <taxon>Ascomycota</taxon>
        <taxon>Pezizomycotina</taxon>
        <taxon>Pezizomycetes</taxon>
        <taxon>Pezizales</taxon>
        <taxon>Tuberaceae</taxon>
        <taxon>Choiromyces</taxon>
    </lineage>
</organism>
<feature type="non-terminal residue" evidence="2">
    <location>
        <position position="91"/>
    </location>
</feature>
<feature type="chain" id="PRO_5017993903" description="Secreted protein" evidence="1">
    <location>
        <begin position="27"/>
        <end position="91"/>
    </location>
</feature>
<protein>
    <recommendedName>
        <fullName evidence="4">Secreted protein</fullName>
    </recommendedName>
</protein>
<sequence>MPRPKRSTGDGLFLYCPLIGWCVARAVSDLRGKGNVVYSVIALCGCACLTKEREKRLISRKSCTPSYLQHRVFSGRTNALLTANTTLLRHP</sequence>
<evidence type="ECO:0000313" key="2">
    <source>
        <dbReference type="EMBL" id="RPA91401.1"/>
    </source>
</evidence>